<proteinExistence type="predicted"/>
<dbReference type="Proteomes" id="UP000189369">
    <property type="component" value="Chromosome"/>
</dbReference>
<dbReference type="Pfam" id="PF01593">
    <property type="entry name" value="Amino_oxidase"/>
    <property type="match status" value="1"/>
</dbReference>
<dbReference type="EMBL" id="CP019697">
    <property type="protein sequence ID" value="AQS52175.1"/>
    <property type="molecule type" value="Genomic_DNA"/>
</dbReference>
<dbReference type="PANTHER" id="PTHR42923:SF46">
    <property type="entry name" value="AMINE OXIDASE"/>
    <property type="match status" value="1"/>
</dbReference>
<dbReference type="STRING" id="643674.PAEH1_12675"/>
<reference evidence="2 3" key="1">
    <citation type="submission" date="2017-01" db="EMBL/GenBank/DDBJ databases">
        <title>Complete Genome Sequence of Paenalcaligenes hominis, Isolated from a paraplegic Patient with neurogenic bladder.</title>
        <authorList>
            <person name="Mukhopadhyay R."/>
            <person name="Joaquin J."/>
            <person name="Hogue R."/>
            <person name="Kilaru A."/>
            <person name="Jospin G."/>
            <person name="Mars K."/>
            <person name="Eisen J.A."/>
            <person name="Chaturvedi V."/>
        </authorList>
    </citation>
    <scope>NUCLEOTIDE SEQUENCE [LARGE SCALE GENOMIC DNA]</scope>
    <source>
        <strain evidence="2 3">15S00501</strain>
    </source>
</reference>
<name>A0A1U9K2A6_9BURK</name>
<dbReference type="KEGG" id="phn:PAEH1_12675"/>
<dbReference type="NCBIfam" id="TIGR03467">
    <property type="entry name" value="HpnE"/>
    <property type="match status" value="1"/>
</dbReference>
<dbReference type="GO" id="GO:0016491">
    <property type="term" value="F:oxidoreductase activity"/>
    <property type="evidence" value="ECO:0007669"/>
    <property type="project" value="InterPro"/>
</dbReference>
<evidence type="ECO:0000259" key="1">
    <source>
        <dbReference type="Pfam" id="PF01593"/>
    </source>
</evidence>
<dbReference type="OrthoDB" id="7849608at2"/>
<sequence>MRIGIIGAGWAGAAAAWQLHKDGHEAIVFEAAPQIGGRARNYHSKLLGQTLDNGQHILLGAYTSTLAIMEELGLSPDKHFYRFDLDIYSADQRFRFKTAPLPAPFHLLGPLVNAKGLAFKDRFALGKLYRYLRTRQWQVPAGQTVAVLLQHTQQPEVLIQKLWHPLCLAALNTPIDAACAQLFAHVLRDSLGGSRAATQMLIPLRPMGSLWAEQALQHAEIHTGSPVRTIETTANGYQINGHRLDGVIVATNSPSCHRLLQNLDEDNQNKAFVNSISQFCFNPIATLYLLPQHAWENPHPMLMLEEDLHGLQAGQWVFNHAALPDSDLGQVIAVTISYANRLHGHSKEAITAAIRQQLQTQSVFPLPPIVASELITEKRATFVARPHLTRPSTHTPWPRLMLAGDWVQNPYPAVLEGAVQSGLAAARAFH</sequence>
<dbReference type="PRINTS" id="PR00419">
    <property type="entry name" value="ADXRDTASE"/>
</dbReference>
<dbReference type="InterPro" id="IPR017830">
    <property type="entry name" value="SQase_HpnE"/>
</dbReference>
<dbReference type="PANTHER" id="PTHR42923">
    <property type="entry name" value="PROTOPORPHYRINOGEN OXIDASE"/>
    <property type="match status" value="1"/>
</dbReference>
<dbReference type="InterPro" id="IPR036188">
    <property type="entry name" value="FAD/NAD-bd_sf"/>
</dbReference>
<gene>
    <name evidence="2" type="ORF">PAEH1_12675</name>
</gene>
<protein>
    <recommendedName>
        <fullName evidence="1">Amine oxidase domain-containing protein</fullName>
    </recommendedName>
</protein>
<dbReference type="Gene3D" id="3.50.50.60">
    <property type="entry name" value="FAD/NAD(P)-binding domain"/>
    <property type="match status" value="1"/>
</dbReference>
<accession>A0A1U9K2A6</accession>
<dbReference type="InterPro" id="IPR050464">
    <property type="entry name" value="Zeta_carotene_desat/Oxidored"/>
</dbReference>
<dbReference type="InterPro" id="IPR002937">
    <property type="entry name" value="Amino_oxidase"/>
</dbReference>
<organism evidence="2 3">
    <name type="scientific">Paenalcaligenes hominis</name>
    <dbReference type="NCBI Taxonomy" id="643674"/>
    <lineage>
        <taxon>Bacteria</taxon>
        <taxon>Pseudomonadati</taxon>
        <taxon>Pseudomonadota</taxon>
        <taxon>Betaproteobacteria</taxon>
        <taxon>Burkholderiales</taxon>
        <taxon>Alcaligenaceae</taxon>
        <taxon>Paenalcaligenes</taxon>
    </lineage>
</organism>
<dbReference type="AlphaFoldDB" id="A0A1U9K2A6"/>
<evidence type="ECO:0000313" key="3">
    <source>
        <dbReference type="Proteomes" id="UP000189369"/>
    </source>
</evidence>
<evidence type="ECO:0000313" key="2">
    <source>
        <dbReference type="EMBL" id="AQS52175.1"/>
    </source>
</evidence>
<feature type="domain" description="Amine oxidase" evidence="1">
    <location>
        <begin position="11"/>
        <end position="428"/>
    </location>
</feature>
<dbReference type="SUPFAM" id="SSF51905">
    <property type="entry name" value="FAD/NAD(P)-binding domain"/>
    <property type="match status" value="1"/>
</dbReference>